<dbReference type="InterPro" id="IPR016064">
    <property type="entry name" value="NAD/diacylglycerol_kinase_sf"/>
</dbReference>
<dbReference type="GO" id="GO:0019674">
    <property type="term" value="P:NAD+ metabolic process"/>
    <property type="evidence" value="ECO:0007669"/>
    <property type="project" value="InterPro"/>
</dbReference>
<keyword evidence="6" id="KW-0963">Cytoplasm</keyword>
<organism evidence="7 8">
    <name type="scientific">Sneathia vaginalis</name>
    <dbReference type="NCBI Taxonomy" id="187101"/>
    <lineage>
        <taxon>Bacteria</taxon>
        <taxon>Fusobacteriati</taxon>
        <taxon>Fusobacteriota</taxon>
        <taxon>Fusobacteriia</taxon>
        <taxon>Fusobacteriales</taxon>
        <taxon>Leptotrichiaceae</taxon>
        <taxon>Sneathia</taxon>
    </lineage>
</organism>
<feature type="active site" description="Proton acceptor" evidence="6">
    <location>
        <position position="41"/>
    </location>
</feature>
<dbReference type="Pfam" id="PF20143">
    <property type="entry name" value="NAD_kinase_C"/>
    <property type="match status" value="1"/>
</dbReference>
<dbReference type="GO" id="GO:0006741">
    <property type="term" value="P:NADP+ biosynthetic process"/>
    <property type="evidence" value="ECO:0007669"/>
    <property type="project" value="UniProtKB-UniRule"/>
</dbReference>
<protein>
    <recommendedName>
        <fullName evidence="6">NAD kinase</fullName>
        <ecNumber evidence="6">2.7.1.23</ecNumber>
    </recommendedName>
    <alternativeName>
        <fullName evidence="6">ATP-dependent NAD kinase</fullName>
    </alternativeName>
</protein>
<dbReference type="AlphaFoldDB" id="A0A0E3ZAZ2"/>
<feature type="binding site" evidence="6">
    <location>
        <position position="137"/>
    </location>
    <ligand>
        <name>NAD(+)</name>
        <dbReference type="ChEBI" id="CHEBI:57540"/>
    </ligand>
</feature>
<keyword evidence="3 6" id="KW-0521">NADP</keyword>
<evidence type="ECO:0000256" key="6">
    <source>
        <dbReference type="HAMAP-Rule" id="MF_00361"/>
    </source>
</evidence>
<dbReference type="InterPro" id="IPR017438">
    <property type="entry name" value="ATP-NAD_kinase_N"/>
</dbReference>
<name>A0A0E3ZAZ2_9FUSO</name>
<dbReference type="SUPFAM" id="SSF111331">
    <property type="entry name" value="NAD kinase/diacylglycerol kinase-like"/>
    <property type="match status" value="1"/>
</dbReference>
<evidence type="ECO:0000313" key="7">
    <source>
        <dbReference type="EMBL" id="AKC95945.1"/>
    </source>
</evidence>
<evidence type="ECO:0000313" key="8">
    <source>
        <dbReference type="Proteomes" id="UP000033103"/>
    </source>
</evidence>
<dbReference type="Pfam" id="PF01513">
    <property type="entry name" value="NAD_kinase"/>
    <property type="match status" value="1"/>
</dbReference>
<keyword evidence="6" id="KW-0067">ATP-binding</keyword>
<dbReference type="PATRIC" id="fig|1069640.6.peg.1108"/>
<evidence type="ECO:0000256" key="1">
    <source>
        <dbReference type="ARBA" id="ARBA00022679"/>
    </source>
</evidence>
<dbReference type="GO" id="GO:0003951">
    <property type="term" value="F:NAD+ kinase activity"/>
    <property type="evidence" value="ECO:0007669"/>
    <property type="project" value="UniProtKB-UniRule"/>
</dbReference>
<sequence>MKVLIVKKDGIKIEKELEILKEYDIQIVDEYPEYILTFGGDGTILRALKYAIKYMVPILAVNFGRVGYMADIDSKYFRTRIEELLDNNFNLSKRYLLECSINDKKYYALNEIAFKFDRVGELVLYDEDKEISGFRGDGLIISTPTGSTAYAMSAGGSIIHPSVKVMNIVAIAPQYLGTRPLILPEKNLVVKSNAKIYIDGKQKSHFCPQVNVKYSDKYVQLIEPKDKNFYYILRKKLDWRGKK</sequence>
<evidence type="ECO:0000256" key="3">
    <source>
        <dbReference type="ARBA" id="ARBA00022857"/>
    </source>
</evidence>
<dbReference type="PANTHER" id="PTHR20275:SF0">
    <property type="entry name" value="NAD KINASE"/>
    <property type="match status" value="1"/>
</dbReference>
<keyword evidence="2 6" id="KW-0418">Kinase</keyword>
<feature type="binding site" evidence="6">
    <location>
        <begin position="110"/>
        <end position="111"/>
    </location>
    <ligand>
        <name>NAD(+)</name>
        <dbReference type="ChEBI" id="CHEBI:57540"/>
    </ligand>
</feature>
<evidence type="ECO:0000256" key="4">
    <source>
        <dbReference type="ARBA" id="ARBA00023027"/>
    </source>
</evidence>
<feature type="binding site" evidence="6">
    <location>
        <position position="172"/>
    </location>
    <ligand>
        <name>NAD(+)</name>
        <dbReference type="ChEBI" id="CHEBI:57540"/>
    </ligand>
</feature>
<feature type="binding site" evidence="6">
    <location>
        <position position="46"/>
    </location>
    <ligand>
        <name>NAD(+)</name>
        <dbReference type="ChEBI" id="CHEBI:57540"/>
    </ligand>
</feature>
<accession>A0A0E3ZAZ2</accession>
<dbReference type="HOGENOM" id="CLU_008831_0_3_0"/>
<dbReference type="STRING" id="187101.VC03_05585"/>
<dbReference type="PANTHER" id="PTHR20275">
    <property type="entry name" value="NAD KINASE"/>
    <property type="match status" value="1"/>
</dbReference>
<feature type="binding site" evidence="6">
    <location>
        <position position="135"/>
    </location>
    <ligand>
        <name>NAD(+)</name>
        <dbReference type="ChEBI" id="CHEBI:57540"/>
    </ligand>
</feature>
<dbReference type="EMBL" id="CP011280">
    <property type="protein sequence ID" value="AKC95945.1"/>
    <property type="molecule type" value="Genomic_DNA"/>
</dbReference>
<comment type="subcellular location">
    <subcellularLocation>
        <location evidence="6">Cytoplasm</location>
    </subcellularLocation>
</comment>
<dbReference type="InterPro" id="IPR017437">
    <property type="entry name" value="ATP-NAD_kinase_PpnK-typ_C"/>
</dbReference>
<reference evidence="7 8" key="1">
    <citation type="journal article" date="2012" name="BMC Genomics">
        <title>Genomic sequence analysis and characterization of Sneathia amnii sp. nov.</title>
        <authorList>
            <consortium name="Vaginal Microbiome Consortium (additional members)"/>
            <person name="Harwich M.D.Jr."/>
            <person name="Serrano M.G."/>
            <person name="Fettweis J.M."/>
            <person name="Alves J.M."/>
            <person name="Reimers M.A."/>
            <person name="Buck G.A."/>
            <person name="Jefferson K.K."/>
        </authorList>
    </citation>
    <scope>NUCLEOTIDE SEQUENCE [LARGE SCALE GENOMIC DNA]</scope>
    <source>
        <strain evidence="7 8">SN35</strain>
    </source>
</reference>
<feature type="binding site" evidence="6">
    <location>
        <begin position="148"/>
        <end position="153"/>
    </location>
    <ligand>
        <name>NAD(+)</name>
        <dbReference type="ChEBI" id="CHEBI:57540"/>
    </ligand>
</feature>
<dbReference type="OrthoDB" id="9774737at2"/>
<dbReference type="GO" id="GO:0051287">
    <property type="term" value="F:NAD binding"/>
    <property type="evidence" value="ECO:0007669"/>
    <property type="project" value="UniProtKB-ARBA"/>
</dbReference>
<keyword evidence="8" id="KW-1185">Reference proteome</keyword>
<feature type="binding site" evidence="6">
    <location>
        <begin position="41"/>
        <end position="42"/>
    </location>
    <ligand>
        <name>NAD(+)</name>
        <dbReference type="ChEBI" id="CHEBI:57540"/>
    </ligand>
</feature>
<gene>
    <name evidence="6" type="primary">nadK</name>
    <name evidence="7" type="ORF">VC03_05585</name>
</gene>
<keyword evidence="1 6" id="KW-0808">Transferase</keyword>
<dbReference type="Gene3D" id="3.40.50.10330">
    <property type="entry name" value="Probable inorganic polyphosphate/atp-NAD kinase, domain 1"/>
    <property type="match status" value="1"/>
</dbReference>
<dbReference type="InterPro" id="IPR002504">
    <property type="entry name" value="NADK"/>
</dbReference>
<dbReference type="GO" id="GO:0005737">
    <property type="term" value="C:cytoplasm"/>
    <property type="evidence" value="ECO:0007669"/>
    <property type="project" value="UniProtKB-SubCell"/>
</dbReference>
<dbReference type="GO" id="GO:0046872">
    <property type="term" value="F:metal ion binding"/>
    <property type="evidence" value="ECO:0007669"/>
    <property type="project" value="UniProtKB-UniRule"/>
</dbReference>
<evidence type="ECO:0000256" key="2">
    <source>
        <dbReference type="ARBA" id="ARBA00022777"/>
    </source>
</evidence>
<dbReference type="Gene3D" id="2.60.200.30">
    <property type="entry name" value="Probable inorganic polyphosphate/atp-NAD kinase, domain 2"/>
    <property type="match status" value="1"/>
</dbReference>
<dbReference type="RefSeq" id="WP_046329049.1">
    <property type="nucleotide sequence ID" value="NZ_CAUPIC010000011.1"/>
</dbReference>
<keyword evidence="4 6" id="KW-0520">NAD</keyword>
<comment type="catalytic activity">
    <reaction evidence="5 6">
        <text>NAD(+) + ATP = ADP + NADP(+) + H(+)</text>
        <dbReference type="Rhea" id="RHEA:18629"/>
        <dbReference type="ChEBI" id="CHEBI:15378"/>
        <dbReference type="ChEBI" id="CHEBI:30616"/>
        <dbReference type="ChEBI" id="CHEBI:57540"/>
        <dbReference type="ChEBI" id="CHEBI:58349"/>
        <dbReference type="ChEBI" id="CHEBI:456216"/>
        <dbReference type="EC" id="2.7.1.23"/>
    </reaction>
</comment>
<dbReference type="EC" id="2.7.1.23" evidence="6"/>
<dbReference type="Proteomes" id="UP000033103">
    <property type="component" value="Chromosome"/>
</dbReference>
<comment type="cofactor">
    <cofactor evidence="6">
        <name>a divalent metal cation</name>
        <dbReference type="ChEBI" id="CHEBI:60240"/>
    </cofactor>
</comment>
<dbReference type="KEGG" id="sns:VC03_05585"/>
<dbReference type="HAMAP" id="MF_00361">
    <property type="entry name" value="NAD_kinase"/>
    <property type="match status" value="1"/>
</dbReference>
<comment type="function">
    <text evidence="6">Involved in the regulation of the intracellular balance of NAD and NADP, and is a key enzyme in the biosynthesis of NADP. Catalyzes specifically the phosphorylation on 2'-hydroxyl of the adenosine moiety of NAD to yield NADP.</text>
</comment>
<dbReference type="GO" id="GO:0005524">
    <property type="term" value="F:ATP binding"/>
    <property type="evidence" value="ECO:0007669"/>
    <property type="project" value="UniProtKB-KW"/>
</dbReference>
<keyword evidence="6" id="KW-0547">Nucleotide-binding</keyword>
<comment type="caution">
    <text evidence="6">Lacks conserved residue(s) required for the propagation of feature annotation.</text>
</comment>
<proteinExistence type="inferred from homology"/>
<comment type="similarity">
    <text evidence="6">Belongs to the NAD kinase family.</text>
</comment>
<evidence type="ECO:0000256" key="5">
    <source>
        <dbReference type="ARBA" id="ARBA00047925"/>
    </source>
</evidence>